<dbReference type="STRING" id="644548.SCNU_03067"/>
<keyword evidence="3" id="KW-1185">Reference proteome</keyword>
<feature type="domain" description="FAS1-like dehydratase" evidence="1">
    <location>
        <begin position="7"/>
        <end position="138"/>
    </location>
</feature>
<dbReference type="Gene3D" id="3.10.129.10">
    <property type="entry name" value="Hotdog Thioesterase"/>
    <property type="match status" value="1"/>
</dbReference>
<dbReference type="Proteomes" id="UP000035065">
    <property type="component" value="Unassembled WGS sequence"/>
</dbReference>
<name>F1YFS1_9ACTN</name>
<dbReference type="CDD" id="cd03441">
    <property type="entry name" value="R_hydratase_like"/>
    <property type="match status" value="1"/>
</dbReference>
<accession>F1YFS1</accession>
<dbReference type="OrthoDB" id="5415111at2"/>
<dbReference type="PIRSF" id="PIRSF018072">
    <property type="entry name" value="UCP018072"/>
    <property type="match status" value="1"/>
</dbReference>
<dbReference type="RefSeq" id="WP_009677882.1">
    <property type="nucleotide sequence ID" value="NZ_AEUD01000002.1"/>
</dbReference>
<dbReference type="EMBL" id="AEUD01000002">
    <property type="protein sequence ID" value="EGD56498.1"/>
    <property type="molecule type" value="Genomic_DNA"/>
</dbReference>
<comment type="caution">
    <text evidence="2">The sequence shown here is derived from an EMBL/GenBank/DDBJ whole genome shotgun (WGS) entry which is preliminary data.</text>
</comment>
<organism evidence="2 3">
    <name type="scientific">Gordonia neofelifaecis NRRL B-59395</name>
    <dbReference type="NCBI Taxonomy" id="644548"/>
    <lineage>
        <taxon>Bacteria</taxon>
        <taxon>Bacillati</taxon>
        <taxon>Actinomycetota</taxon>
        <taxon>Actinomycetes</taxon>
        <taxon>Mycobacteriales</taxon>
        <taxon>Gordoniaceae</taxon>
        <taxon>Gordonia</taxon>
    </lineage>
</organism>
<dbReference type="InterPro" id="IPR016709">
    <property type="entry name" value="HadA-like"/>
</dbReference>
<dbReference type="InterPro" id="IPR029069">
    <property type="entry name" value="HotDog_dom_sf"/>
</dbReference>
<protein>
    <recommendedName>
        <fullName evidence="1">FAS1-like dehydratase domain-containing protein</fullName>
    </recommendedName>
</protein>
<proteinExistence type="predicted"/>
<sequence>MSIDRTVIGSHTPPQTLLITRSRLRAFAKATGQRDPEYLDVAAANAAGHPDLPVPPTFLFGIELEAPDPFAYLAELGVDLRRVLHGEQSFEYHRMAFAGEELTARSTIVDVYDKKGGLLDFIVRETEVSDADGARVATLRSSIVVQNPVAEGRREQAAS</sequence>
<evidence type="ECO:0000313" key="2">
    <source>
        <dbReference type="EMBL" id="EGD56498.1"/>
    </source>
</evidence>
<evidence type="ECO:0000313" key="3">
    <source>
        <dbReference type="Proteomes" id="UP000035065"/>
    </source>
</evidence>
<dbReference type="Pfam" id="PF13452">
    <property type="entry name" value="FAS1_DH_region"/>
    <property type="match status" value="1"/>
</dbReference>
<dbReference type="eggNOG" id="COG2030">
    <property type="taxonomic scope" value="Bacteria"/>
</dbReference>
<dbReference type="InterPro" id="IPR039569">
    <property type="entry name" value="FAS1-like_DH_region"/>
</dbReference>
<reference evidence="2 3" key="1">
    <citation type="journal article" date="2011" name="J. Bacteriol.">
        <title>Draft Genome Sequence of Gordonia neofelifaecis NRRL B-59395, a Cholesterol-Degrading Actinomycete.</title>
        <authorList>
            <person name="Ge F."/>
            <person name="Li W."/>
            <person name="Chen G."/>
            <person name="Liu Y."/>
            <person name="Zhang G."/>
            <person name="Yong B."/>
            <person name="Wang Q."/>
            <person name="Wang N."/>
            <person name="Huang Z."/>
            <person name="Li W."/>
            <person name="Wang J."/>
            <person name="Wu C."/>
            <person name="Xie Q."/>
            <person name="Liu G."/>
        </authorList>
    </citation>
    <scope>NUCLEOTIDE SEQUENCE [LARGE SCALE GENOMIC DNA]</scope>
    <source>
        <strain evidence="2 3">NRRL B-59395</strain>
    </source>
</reference>
<evidence type="ECO:0000259" key="1">
    <source>
        <dbReference type="Pfam" id="PF13452"/>
    </source>
</evidence>
<dbReference type="SUPFAM" id="SSF54637">
    <property type="entry name" value="Thioesterase/thiol ester dehydrase-isomerase"/>
    <property type="match status" value="1"/>
</dbReference>
<gene>
    <name evidence="2" type="ORF">SCNU_03067</name>
</gene>
<dbReference type="AlphaFoldDB" id="F1YFS1"/>